<dbReference type="Proteomes" id="UP000276133">
    <property type="component" value="Unassembled WGS sequence"/>
</dbReference>
<accession>A0A3M7RAV1</accession>
<dbReference type="PANTHER" id="PTHR24082:SF473">
    <property type="entry name" value="ECDYSONE-INDUCED PROTEIN 75B, ISOFORM B"/>
    <property type="match status" value="1"/>
</dbReference>
<dbReference type="OrthoDB" id="5771769at2759"/>
<dbReference type="PROSITE" id="PS51843">
    <property type="entry name" value="NR_LBD"/>
    <property type="match status" value="1"/>
</dbReference>
<organism evidence="12 13">
    <name type="scientific">Brachionus plicatilis</name>
    <name type="common">Marine rotifer</name>
    <name type="synonym">Brachionus muelleri</name>
    <dbReference type="NCBI Taxonomy" id="10195"/>
    <lineage>
        <taxon>Eukaryota</taxon>
        <taxon>Metazoa</taxon>
        <taxon>Spiralia</taxon>
        <taxon>Gnathifera</taxon>
        <taxon>Rotifera</taxon>
        <taxon>Eurotatoria</taxon>
        <taxon>Monogononta</taxon>
        <taxon>Pseudotrocha</taxon>
        <taxon>Ploima</taxon>
        <taxon>Brachionidae</taxon>
        <taxon>Brachionus</taxon>
    </lineage>
</organism>
<keyword evidence="2" id="KW-0479">Metal-binding</keyword>
<evidence type="ECO:0000259" key="11">
    <source>
        <dbReference type="PROSITE" id="PS51843"/>
    </source>
</evidence>
<comment type="caution">
    <text evidence="12">The sequence shown here is derived from an EMBL/GenBank/DDBJ whole genome shotgun (WGS) entry which is preliminary data.</text>
</comment>
<dbReference type="Pfam" id="PF00105">
    <property type="entry name" value="zf-C4"/>
    <property type="match status" value="1"/>
</dbReference>
<dbReference type="SUPFAM" id="SSF57716">
    <property type="entry name" value="Glucocorticoid receptor-like (DNA-binding domain)"/>
    <property type="match status" value="1"/>
</dbReference>
<dbReference type="InterPro" id="IPR000536">
    <property type="entry name" value="Nucl_hrmn_rcpt_lig-bd"/>
</dbReference>
<evidence type="ECO:0000256" key="1">
    <source>
        <dbReference type="ARBA" id="ARBA00005993"/>
    </source>
</evidence>
<reference evidence="12 13" key="1">
    <citation type="journal article" date="2018" name="Sci. Rep.">
        <title>Genomic signatures of local adaptation to the degree of environmental predictability in rotifers.</title>
        <authorList>
            <person name="Franch-Gras L."/>
            <person name="Hahn C."/>
            <person name="Garcia-Roger E.M."/>
            <person name="Carmona M.J."/>
            <person name="Serra M."/>
            <person name="Gomez A."/>
        </authorList>
    </citation>
    <scope>NUCLEOTIDE SEQUENCE [LARGE SCALE GENOMIC DNA]</scope>
    <source>
        <strain evidence="12">HYR1</strain>
    </source>
</reference>
<keyword evidence="9" id="KW-0539">Nucleus</keyword>
<keyword evidence="5" id="KW-0805">Transcription regulation</keyword>
<feature type="domain" description="Nuclear receptor" evidence="10">
    <location>
        <begin position="26"/>
        <end position="101"/>
    </location>
</feature>
<keyword evidence="6" id="KW-0238">DNA-binding</keyword>
<dbReference type="PANTHER" id="PTHR24082">
    <property type="entry name" value="NUCLEAR HORMONE RECEPTOR"/>
    <property type="match status" value="1"/>
</dbReference>
<keyword evidence="8 12" id="KW-0675">Receptor</keyword>
<dbReference type="GO" id="GO:0045944">
    <property type="term" value="P:positive regulation of transcription by RNA polymerase II"/>
    <property type="evidence" value="ECO:0007669"/>
    <property type="project" value="TreeGrafter"/>
</dbReference>
<dbReference type="GO" id="GO:0009755">
    <property type="term" value="P:hormone-mediated signaling pathway"/>
    <property type="evidence" value="ECO:0007669"/>
    <property type="project" value="TreeGrafter"/>
</dbReference>
<dbReference type="GO" id="GO:0030154">
    <property type="term" value="P:cell differentiation"/>
    <property type="evidence" value="ECO:0007669"/>
    <property type="project" value="TreeGrafter"/>
</dbReference>
<evidence type="ECO:0000256" key="5">
    <source>
        <dbReference type="ARBA" id="ARBA00023015"/>
    </source>
</evidence>
<dbReference type="InterPro" id="IPR013088">
    <property type="entry name" value="Znf_NHR/GATA"/>
</dbReference>
<evidence type="ECO:0000256" key="6">
    <source>
        <dbReference type="ARBA" id="ARBA00023125"/>
    </source>
</evidence>
<evidence type="ECO:0000256" key="2">
    <source>
        <dbReference type="ARBA" id="ARBA00022723"/>
    </source>
</evidence>
<evidence type="ECO:0000313" key="13">
    <source>
        <dbReference type="Proteomes" id="UP000276133"/>
    </source>
</evidence>
<proteinExistence type="inferred from homology"/>
<dbReference type="GO" id="GO:0000122">
    <property type="term" value="P:negative regulation of transcription by RNA polymerase II"/>
    <property type="evidence" value="ECO:0007669"/>
    <property type="project" value="TreeGrafter"/>
</dbReference>
<dbReference type="GO" id="GO:0000978">
    <property type="term" value="F:RNA polymerase II cis-regulatory region sequence-specific DNA binding"/>
    <property type="evidence" value="ECO:0007669"/>
    <property type="project" value="TreeGrafter"/>
</dbReference>
<keyword evidence="4" id="KW-0862">Zinc</keyword>
<dbReference type="PROSITE" id="PS00031">
    <property type="entry name" value="NUCLEAR_REC_DBD_1"/>
    <property type="match status" value="1"/>
</dbReference>
<dbReference type="InterPro" id="IPR001628">
    <property type="entry name" value="Znf_hrmn_rcpt"/>
</dbReference>
<evidence type="ECO:0000256" key="9">
    <source>
        <dbReference type="ARBA" id="ARBA00023242"/>
    </source>
</evidence>
<protein>
    <submittedName>
        <fullName evidence="12">Ecdysone receptor</fullName>
    </submittedName>
</protein>
<dbReference type="EMBL" id="REGN01003862">
    <property type="protein sequence ID" value="RNA20388.1"/>
    <property type="molecule type" value="Genomic_DNA"/>
</dbReference>
<gene>
    <name evidence="12" type="ORF">BpHYR1_007963</name>
</gene>
<feature type="domain" description="NR LBD" evidence="11">
    <location>
        <begin position="185"/>
        <end position="420"/>
    </location>
</feature>
<keyword evidence="13" id="KW-1185">Reference proteome</keyword>
<name>A0A3M7RAV1_BRAPC</name>
<dbReference type="STRING" id="10195.A0A3M7RAV1"/>
<evidence type="ECO:0000256" key="7">
    <source>
        <dbReference type="ARBA" id="ARBA00023163"/>
    </source>
</evidence>
<dbReference type="PROSITE" id="PS51030">
    <property type="entry name" value="NUCLEAR_REC_DBD_2"/>
    <property type="match status" value="1"/>
</dbReference>
<dbReference type="PRINTS" id="PR00047">
    <property type="entry name" value="STROIDFINGER"/>
</dbReference>
<dbReference type="InterPro" id="IPR050234">
    <property type="entry name" value="Nuclear_hormone_rcpt_NR1"/>
</dbReference>
<dbReference type="InterPro" id="IPR035500">
    <property type="entry name" value="NHR-like_dom_sf"/>
</dbReference>
<dbReference type="CDD" id="cd06916">
    <property type="entry name" value="NR_DBD_like"/>
    <property type="match status" value="1"/>
</dbReference>
<dbReference type="AlphaFoldDB" id="A0A3M7RAV1"/>
<evidence type="ECO:0000313" key="12">
    <source>
        <dbReference type="EMBL" id="RNA20388.1"/>
    </source>
</evidence>
<evidence type="ECO:0000256" key="4">
    <source>
        <dbReference type="ARBA" id="ARBA00022833"/>
    </source>
</evidence>
<dbReference type="FunFam" id="3.30.50.10:FF:000030">
    <property type="entry name" value="Nuclear Hormone Receptor family"/>
    <property type="match status" value="1"/>
</dbReference>
<dbReference type="SMART" id="SM00399">
    <property type="entry name" value="ZnF_C4"/>
    <property type="match status" value="1"/>
</dbReference>
<dbReference type="Gene3D" id="1.10.565.10">
    <property type="entry name" value="Retinoid X Receptor"/>
    <property type="match status" value="1"/>
</dbReference>
<comment type="similarity">
    <text evidence="1">Belongs to the nuclear hormone receptor family.</text>
</comment>
<evidence type="ECO:0000259" key="10">
    <source>
        <dbReference type="PROSITE" id="PS51030"/>
    </source>
</evidence>
<keyword evidence="3" id="KW-0863">Zinc-finger</keyword>
<keyword evidence="7" id="KW-0804">Transcription</keyword>
<evidence type="ECO:0000256" key="8">
    <source>
        <dbReference type="ARBA" id="ARBA00023170"/>
    </source>
</evidence>
<dbReference type="Gene3D" id="3.30.50.10">
    <property type="entry name" value="Erythroid Transcription Factor GATA-1, subunit A"/>
    <property type="match status" value="1"/>
</dbReference>
<evidence type="ECO:0000256" key="3">
    <source>
        <dbReference type="ARBA" id="ARBA00022771"/>
    </source>
</evidence>
<dbReference type="SUPFAM" id="SSF48508">
    <property type="entry name" value="Nuclear receptor ligand-binding domain"/>
    <property type="match status" value="1"/>
</dbReference>
<dbReference type="GO" id="GO:0004879">
    <property type="term" value="F:nuclear receptor activity"/>
    <property type="evidence" value="ECO:0007669"/>
    <property type="project" value="TreeGrafter"/>
</dbReference>
<dbReference type="GO" id="GO:0008270">
    <property type="term" value="F:zinc ion binding"/>
    <property type="evidence" value="ECO:0007669"/>
    <property type="project" value="UniProtKB-KW"/>
</dbReference>
<sequence>MKMIEAVTDSLPDLDSDKKAKSLFNFGKCRVCKDKATGIHYGVASCEGCKGFFKRSVEKNEKYVCYFGYKCEITPKQRKKCKFCRWKACLAAGMSFEGIKMGRIPKIEKERAKFCTDSLSDEEQDPKMDVDIDVQAKNSPSSNSLSPVPYNGDLVPVKKTYPDLVYFDQPSVKVINSDDFLVSFEIDKLLEPQLERSHLVFSMLRDRCYQLFVQFTEKYEKQYDRALRVLRKLEASLVNENLSKAELWENFVKETSYHTKTSFMYVKQLPGFETIDPNDLITILDMNIFILYGLRVQKLFINGEHYIIHDNNVQFNRNNMYKCFGIDLTNRIMYYHARLNSLNMSNQEISLLIPYVLSSTKSDFVDPDSIRTVNEYYKHALAQEFLVSKRSPTFINQLAQYLSYTVEISNKCRNLQITDS</sequence>